<gene>
    <name evidence="1" type="ORF">GN244_ATG16610</name>
</gene>
<evidence type="ECO:0000313" key="1">
    <source>
        <dbReference type="EMBL" id="KAF4031515.1"/>
    </source>
</evidence>
<comment type="caution">
    <text evidence="1">The sequence shown here is derived from an EMBL/GenBank/DDBJ whole genome shotgun (WGS) entry which is preliminary data.</text>
</comment>
<dbReference type="AlphaFoldDB" id="A0A833STN7"/>
<accession>A0A833STN7</accession>
<evidence type="ECO:0000313" key="2">
    <source>
        <dbReference type="Proteomes" id="UP000602510"/>
    </source>
</evidence>
<protein>
    <submittedName>
        <fullName evidence="1">Uncharacterized protein</fullName>
    </submittedName>
</protein>
<dbReference type="Proteomes" id="UP000602510">
    <property type="component" value="Unassembled WGS sequence"/>
</dbReference>
<proteinExistence type="predicted"/>
<organism evidence="1 2">
    <name type="scientific">Phytophthora infestans</name>
    <name type="common">Potato late blight agent</name>
    <name type="synonym">Botrytis infestans</name>
    <dbReference type="NCBI Taxonomy" id="4787"/>
    <lineage>
        <taxon>Eukaryota</taxon>
        <taxon>Sar</taxon>
        <taxon>Stramenopiles</taxon>
        <taxon>Oomycota</taxon>
        <taxon>Peronosporomycetes</taxon>
        <taxon>Peronosporales</taxon>
        <taxon>Peronosporaceae</taxon>
        <taxon>Phytophthora</taxon>
    </lineage>
</organism>
<reference evidence="1" key="1">
    <citation type="submission" date="2020-04" db="EMBL/GenBank/DDBJ databases">
        <title>Hybrid Assembly of Korean Phytophthora infestans isolates.</title>
        <authorList>
            <person name="Prokchorchik M."/>
            <person name="Lee Y."/>
            <person name="Seo J."/>
            <person name="Cho J.-H."/>
            <person name="Park Y.-E."/>
            <person name="Jang D.-C."/>
            <person name="Im J.-S."/>
            <person name="Choi J.-G."/>
            <person name="Park H.-J."/>
            <person name="Lee G.-B."/>
            <person name="Lee Y.-G."/>
            <person name="Hong S.-Y."/>
            <person name="Cho K."/>
            <person name="Sohn K.H."/>
        </authorList>
    </citation>
    <scope>NUCLEOTIDE SEQUENCE</scope>
    <source>
        <strain evidence="1">KR_1_A1</strain>
    </source>
</reference>
<dbReference type="EMBL" id="WSZM01000572">
    <property type="protein sequence ID" value="KAF4031515.1"/>
    <property type="molecule type" value="Genomic_DNA"/>
</dbReference>
<name>A0A833STN7_PHYIN</name>
<keyword evidence="2" id="KW-1185">Reference proteome</keyword>
<sequence length="64" mass="7177">MVRCTGQATPVRFTPHAVHEDEEDTTSWRSRFVRFGLEVAPAESAALVMRLGNGECLVLKMLKM</sequence>